<evidence type="ECO:0000313" key="6">
    <source>
        <dbReference type="EMBL" id="ADE39776.1"/>
    </source>
</evidence>
<dbReference type="NCBIfam" id="TIGR01331">
    <property type="entry name" value="bisphos_cysQ"/>
    <property type="match status" value="1"/>
</dbReference>
<name>D5BU29_PUNMI</name>
<evidence type="ECO:0000313" key="7">
    <source>
        <dbReference type="Proteomes" id="UP000007460"/>
    </source>
</evidence>
<evidence type="ECO:0000256" key="1">
    <source>
        <dbReference type="ARBA" id="ARBA00001625"/>
    </source>
</evidence>
<feature type="binding site" evidence="4">
    <location>
        <begin position="87"/>
        <end position="90"/>
    </location>
    <ligand>
        <name>substrate</name>
    </ligand>
</feature>
<dbReference type="HOGENOM" id="CLU_044118_3_0_5"/>
<dbReference type="EC" id="3.1.3.7" evidence="4"/>
<accession>D5BU29</accession>
<reference evidence="6 7" key="1">
    <citation type="journal article" date="2010" name="J. Bacteriol.">
        <title>Complete genome sequence of "Candidatus Puniceispirillum marinum" IMCC1322, a representative of the SAR116 clade in the Alphaproteobacteria.</title>
        <authorList>
            <person name="Oh H.M."/>
            <person name="Kwon K.K."/>
            <person name="Kang I."/>
            <person name="Kang S.G."/>
            <person name="Lee J.H."/>
            <person name="Kim S.J."/>
            <person name="Cho J.C."/>
        </authorList>
    </citation>
    <scope>NUCLEOTIDE SEQUENCE [LARGE SCALE GENOMIC DNA]</scope>
    <source>
        <strain evidence="6 7">IMCC1322</strain>
    </source>
</reference>
<sequence>MDLEILVGALEPVVRKAGAKIMEIHDQDPDTNFKSDGSPVTEADRAAEAIILPALAQLAPDIVVISEENAASHSLKAPHRFFLVDPLDGTKEFLKRDGKGSFTVNIALIENRVPIMGVVYAPALDRLFSGIVGNGATEKSADISTALSIRTPPASGALAVASASHRDEATNQWLAEHDIANTISIGSSLKFCLVAAGEADVYPRFGPTMEWDTGAGDAVLRAAGGHMTHLDDSMFLYGKPDYRNDAFIAWGGFKPS</sequence>
<dbReference type="eggNOG" id="COG1218">
    <property type="taxonomic scope" value="Bacteria"/>
</dbReference>
<dbReference type="PANTHER" id="PTHR43028">
    <property type="entry name" value="3'(2'),5'-BISPHOSPHATE NUCLEOTIDASE 1"/>
    <property type="match status" value="1"/>
</dbReference>
<dbReference type="RefSeq" id="WP_013046403.1">
    <property type="nucleotide sequence ID" value="NC_014010.1"/>
</dbReference>
<comment type="function">
    <text evidence="4">Converts adenosine-3',5'-bisphosphate (PAP) to AMP.</text>
</comment>
<dbReference type="SUPFAM" id="SSF56655">
    <property type="entry name" value="Carbohydrate phosphatase"/>
    <property type="match status" value="1"/>
</dbReference>
<dbReference type="PROSITE" id="PS00629">
    <property type="entry name" value="IMP_1"/>
    <property type="match status" value="1"/>
</dbReference>
<dbReference type="InterPro" id="IPR050725">
    <property type="entry name" value="CysQ/Inositol_MonoPase"/>
</dbReference>
<dbReference type="GO" id="GO:0005886">
    <property type="term" value="C:plasma membrane"/>
    <property type="evidence" value="ECO:0007669"/>
    <property type="project" value="UniProtKB-SubCell"/>
</dbReference>
<dbReference type="AlphaFoldDB" id="D5BU29"/>
<dbReference type="InterPro" id="IPR020583">
    <property type="entry name" value="Inositol_monoP_metal-BS"/>
</dbReference>
<gene>
    <name evidence="4" type="primary">cysQ</name>
    <name evidence="6" type="ordered locus">SAR116_1533</name>
</gene>
<dbReference type="GO" id="GO:0000287">
    <property type="term" value="F:magnesium ion binding"/>
    <property type="evidence" value="ECO:0007669"/>
    <property type="project" value="UniProtKB-UniRule"/>
</dbReference>
<dbReference type="PANTHER" id="PTHR43028:SF5">
    <property type="entry name" value="3'(2'),5'-BISPHOSPHATE NUCLEOTIDASE 1"/>
    <property type="match status" value="1"/>
</dbReference>
<evidence type="ECO:0000256" key="5">
    <source>
        <dbReference type="PIRSR" id="PIRSR600760-2"/>
    </source>
</evidence>
<evidence type="ECO:0000256" key="4">
    <source>
        <dbReference type="HAMAP-Rule" id="MF_02095"/>
    </source>
</evidence>
<dbReference type="EMBL" id="CP001751">
    <property type="protein sequence ID" value="ADE39776.1"/>
    <property type="molecule type" value="Genomic_DNA"/>
</dbReference>
<feature type="binding site" evidence="5">
    <location>
        <position position="88"/>
    </location>
    <ligand>
        <name>Mg(2+)</name>
        <dbReference type="ChEBI" id="CHEBI:18420"/>
        <label>1</label>
        <note>catalytic</note>
    </ligand>
</feature>
<feature type="binding site" evidence="4">
    <location>
        <position position="67"/>
    </location>
    <ligand>
        <name>substrate</name>
    </ligand>
</feature>
<keyword evidence="4 6" id="KW-0378">Hydrolase</keyword>
<dbReference type="Gene3D" id="3.40.190.80">
    <property type="match status" value="1"/>
</dbReference>
<keyword evidence="4" id="KW-1003">Cell membrane</keyword>
<protein>
    <recommendedName>
        <fullName evidence="4">3'(2'),5'-bisphosphate nucleotidase CysQ</fullName>
        <ecNumber evidence="4">3.1.3.7</ecNumber>
    </recommendedName>
    <alternativeName>
        <fullName evidence="4">3'(2'),5-bisphosphonucleoside 3'(2')-phosphohydrolase</fullName>
    </alternativeName>
    <alternativeName>
        <fullName evidence="4">3'-phosphoadenosine 5'-phosphate phosphatase</fullName>
        <shortName evidence="4">PAP phosphatase</shortName>
    </alternativeName>
</protein>
<comment type="catalytic activity">
    <reaction evidence="1 4">
        <text>adenosine 3',5'-bisphosphate + H2O = AMP + phosphate</text>
        <dbReference type="Rhea" id="RHEA:10040"/>
        <dbReference type="ChEBI" id="CHEBI:15377"/>
        <dbReference type="ChEBI" id="CHEBI:43474"/>
        <dbReference type="ChEBI" id="CHEBI:58343"/>
        <dbReference type="ChEBI" id="CHEBI:456215"/>
        <dbReference type="EC" id="3.1.3.7"/>
    </reaction>
</comment>
<feature type="binding site" evidence="4">
    <location>
        <position position="212"/>
    </location>
    <ligand>
        <name>substrate</name>
    </ligand>
</feature>
<feature type="binding site" evidence="5">
    <location>
        <position position="87"/>
    </location>
    <ligand>
        <name>Mg(2+)</name>
        <dbReference type="ChEBI" id="CHEBI:18420"/>
        <label>1</label>
        <note>catalytic</note>
    </ligand>
</feature>
<dbReference type="OrthoDB" id="9785695at2"/>
<feature type="binding site" evidence="5">
    <location>
        <position position="67"/>
    </location>
    <ligand>
        <name>Mg(2+)</name>
        <dbReference type="ChEBI" id="CHEBI:18420"/>
        <label>1</label>
        <note>catalytic</note>
    </ligand>
</feature>
<evidence type="ECO:0000256" key="3">
    <source>
        <dbReference type="ARBA" id="ARBA00022842"/>
    </source>
</evidence>
<dbReference type="PRINTS" id="PR00377">
    <property type="entry name" value="IMPHPHTASES"/>
</dbReference>
<dbReference type="InterPro" id="IPR006240">
    <property type="entry name" value="CysQ"/>
</dbReference>
<feature type="binding site" evidence="4">
    <location>
        <position position="87"/>
    </location>
    <ligand>
        <name>Mg(2+)</name>
        <dbReference type="ChEBI" id="CHEBI:18420"/>
        <label>1</label>
    </ligand>
</feature>
<dbReference type="HAMAP" id="MF_02095">
    <property type="entry name" value="CysQ"/>
    <property type="match status" value="1"/>
</dbReference>
<feature type="binding site" evidence="4">
    <location>
        <position position="212"/>
    </location>
    <ligand>
        <name>Mg(2+)</name>
        <dbReference type="ChEBI" id="CHEBI:18420"/>
        <label>2</label>
    </ligand>
</feature>
<keyword evidence="4" id="KW-0997">Cell inner membrane</keyword>
<feature type="binding site" evidence="5">
    <location>
        <position position="212"/>
    </location>
    <ligand>
        <name>Mg(2+)</name>
        <dbReference type="ChEBI" id="CHEBI:18420"/>
        <label>1</label>
        <note>catalytic</note>
    </ligand>
</feature>
<keyword evidence="4" id="KW-0472">Membrane</keyword>
<dbReference type="GO" id="GO:0000103">
    <property type="term" value="P:sulfate assimilation"/>
    <property type="evidence" value="ECO:0007669"/>
    <property type="project" value="TreeGrafter"/>
</dbReference>
<feature type="binding site" evidence="4">
    <location>
        <position position="85"/>
    </location>
    <ligand>
        <name>Mg(2+)</name>
        <dbReference type="ChEBI" id="CHEBI:18420"/>
        <label>1</label>
    </ligand>
</feature>
<dbReference type="GO" id="GO:0008441">
    <property type="term" value="F:3'(2'),5'-bisphosphate nucleotidase activity"/>
    <property type="evidence" value="ECO:0007669"/>
    <property type="project" value="UniProtKB-UniRule"/>
</dbReference>
<keyword evidence="3 4" id="KW-0460">Magnesium</keyword>
<feature type="binding site" evidence="5">
    <location>
        <position position="85"/>
    </location>
    <ligand>
        <name>Mg(2+)</name>
        <dbReference type="ChEBI" id="CHEBI:18420"/>
        <label>1</label>
        <note>catalytic</note>
    </ligand>
</feature>
<organism evidence="6 7">
    <name type="scientific">Puniceispirillum marinum (strain IMCC1322)</name>
    <dbReference type="NCBI Taxonomy" id="488538"/>
    <lineage>
        <taxon>Bacteria</taxon>
        <taxon>Pseudomonadati</taxon>
        <taxon>Pseudomonadota</taxon>
        <taxon>Alphaproteobacteria</taxon>
        <taxon>Candidatus Puniceispirillales</taxon>
        <taxon>Candidatus Puniceispirillaceae</taxon>
        <taxon>Candidatus Puniceispirillum</taxon>
    </lineage>
</organism>
<dbReference type="KEGG" id="apb:SAR116_1533"/>
<keyword evidence="2 4" id="KW-0479">Metal-binding</keyword>
<dbReference type="Proteomes" id="UP000007460">
    <property type="component" value="Chromosome"/>
</dbReference>
<dbReference type="Pfam" id="PF00459">
    <property type="entry name" value="Inositol_P"/>
    <property type="match status" value="1"/>
</dbReference>
<comment type="similarity">
    <text evidence="4">Belongs to the inositol monophosphatase superfamily. CysQ family.</text>
</comment>
<dbReference type="GO" id="GO:0050427">
    <property type="term" value="P:3'-phosphoadenosine 5'-phosphosulfate metabolic process"/>
    <property type="evidence" value="ECO:0007669"/>
    <property type="project" value="TreeGrafter"/>
</dbReference>
<evidence type="ECO:0000256" key="2">
    <source>
        <dbReference type="ARBA" id="ARBA00022723"/>
    </source>
</evidence>
<proteinExistence type="inferred from homology"/>
<feature type="binding site" evidence="4">
    <location>
        <position position="85"/>
    </location>
    <ligand>
        <name>Mg(2+)</name>
        <dbReference type="ChEBI" id="CHEBI:18420"/>
        <label>2</label>
    </ligand>
</feature>
<feature type="binding site" evidence="4">
    <location>
        <position position="67"/>
    </location>
    <ligand>
        <name>Mg(2+)</name>
        <dbReference type="ChEBI" id="CHEBI:18420"/>
        <label>1</label>
    </ligand>
</feature>
<dbReference type="STRING" id="488538.SAR116_1533"/>
<dbReference type="Gene3D" id="3.30.540.10">
    <property type="entry name" value="Fructose-1,6-Bisphosphatase, subunit A, domain 1"/>
    <property type="match status" value="1"/>
</dbReference>
<comment type="subcellular location">
    <subcellularLocation>
        <location evidence="4">Cell inner membrane</location>
        <topology evidence="4">Peripheral membrane protein</topology>
        <orientation evidence="4">Cytoplasmic side</orientation>
    </subcellularLocation>
</comment>
<comment type="cofactor">
    <cofactor evidence="4 5">
        <name>Mg(2+)</name>
        <dbReference type="ChEBI" id="CHEBI:18420"/>
    </cofactor>
</comment>
<feature type="binding site" evidence="4">
    <location>
        <position position="88"/>
    </location>
    <ligand>
        <name>Mg(2+)</name>
        <dbReference type="ChEBI" id="CHEBI:18420"/>
        <label>2</label>
    </ligand>
</feature>
<dbReference type="InterPro" id="IPR000760">
    <property type="entry name" value="Inositol_monophosphatase-like"/>
</dbReference>
<keyword evidence="7" id="KW-1185">Reference proteome</keyword>
<dbReference type="CDD" id="cd01638">
    <property type="entry name" value="CysQ"/>
    <property type="match status" value="1"/>
</dbReference>